<reference evidence="1 2" key="1">
    <citation type="submission" date="2018-05" db="EMBL/GenBank/DDBJ databases">
        <title>Genome sequences of 3 Listeria phages newly induced from lysogenic isolates of Listeria monocytogenes from food and food processing environment.</title>
        <authorList>
            <person name="Vu H.T.K."/>
            <person name="Stasiewicz M.J."/>
            <person name="Benjakul S."/>
            <person name="Vongkamjan K."/>
        </authorList>
    </citation>
    <scope>NUCLEOTIDE SEQUENCE [LARGE SCALE GENOMIC DNA]</scope>
</reference>
<organism evidence="1 2">
    <name type="scientific">Listeria phage PSU-VKH-LP040</name>
    <dbReference type="NCBI Taxonomy" id="2202247"/>
    <lineage>
        <taxon>Viruses</taxon>
        <taxon>Duplodnaviria</taxon>
        <taxon>Heunggongvirae</taxon>
        <taxon>Uroviricota</taxon>
        <taxon>Caudoviricetes</taxon>
        <taxon>Aquingentivirus</taxon>
        <taxon>Aquingentivirus LP040</taxon>
    </lineage>
</organism>
<accession>A0A2U8UUN1</accession>
<sequence length="61" mass="7231">MKNRLEDIVNKEQFITSQIGKKKLDDVMNALEELENEYELVPCQIEDIAKHYRLVKLLPFP</sequence>
<evidence type="ECO:0000313" key="2">
    <source>
        <dbReference type="Proteomes" id="UP000246714"/>
    </source>
</evidence>
<keyword evidence="2" id="KW-1185">Reference proteome</keyword>
<proteinExistence type="predicted"/>
<protein>
    <submittedName>
        <fullName evidence="1">Uncharacterized protein</fullName>
    </submittedName>
</protein>
<dbReference type="EMBL" id="MH341452">
    <property type="protein sequence ID" value="AWN07925.1"/>
    <property type="molecule type" value="Genomic_DNA"/>
</dbReference>
<evidence type="ECO:0000313" key="1">
    <source>
        <dbReference type="EMBL" id="AWN07925.1"/>
    </source>
</evidence>
<dbReference type="Proteomes" id="UP000246714">
    <property type="component" value="Segment"/>
</dbReference>
<name>A0A2U8UUN1_9CAUD</name>